<dbReference type="SMART" id="SM00239">
    <property type="entry name" value="C2"/>
    <property type="match status" value="3"/>
</dbReference>
<dbReference type="PROSITE" id="PS50004">
    <property type="entry name" value="C2"/>
    <property type="match status" value="2"/>
</dbReference>
<dbReference type="FunFam" id="3.30.110.60:FF:000002">
    <property type="entry name" value="CRS2-associated factor 1, chloroplastic"/>
    <property type="match status" value="2"/>
</dbReference>
<dbReference type="GO" id="GO:0000373">
    <property type="term" value="P:Group II intron splicing"/>
    <property type="evidence" value="ECO:0007669"/>
    <property type="project" value="UniProtKB-ARBA"/>
</dbReference>
<feature type="domain" description="CRM" evidence="20">
    <location>
        <begin position="1317"/>
        <end position="1417"/>
    </location>
</feature>
<dbReference type="Pfam" id="PF00168">
    <property type="entry name" value="C2"/>
    <property type="match status" value="3"/>
</dbReference>
<organism evidence="22 23">
    <name type="scientific">Vigna unguiculata</name>
    <name type="common">Cowpea</name>
    <dbReference type="NCBI Taxonomy" id="3917"/>
    <lineage>
        <taxon>Eukaryota</taxon>
        <taxon>Viridiplantae</taxon>
        <taxon>Streptophyta</taxon>
        <taxon>Embryophyta</taxon>
        <taxon>Tracheophyta</taxon>
        <taxon>Spermatophyta</taxon>
        <taxon>Magnoliopsida</taxon>
        <taxon>eudicotyledons</taxon>
        <taxon>Gunneridae</taxon>
        <taxon>Pentapetalae</taxon>
        <taxon>rosids</taxon>
        <taxon>fabids</taxon>
        <taxon>Fabales</taxon>
        <taxon>Fabaceae</taxon>
        <taxon>Papilionoideae</taxon>
        <taxon>50 kb inversion clade</taxon>
        <taxon>NPAAA clade</taxon>
        <taxon>indigoferoid/millettioid clade</taxon>
        <taxon>Phaseoleae</taxon>
        <taxon>Vigna</taxon>
    </lineage>
</organism>
<dbReference type="EMBL" id="CP039346">
    <property type="protein sequence ID" value="QCD85318.1"/>
    <property type="molecule type" value="Genomic_DNA"/>
</dbReference>
<evidence type="ECO:0000256" key="3">
    <source>
        <dbReference type="ARBA" id="ARBA00022448"/>
    </source>
</evidence>
<evidence type="ECO:0000256" key="13">
    <source>
        <dbReference type="ARBA" id="ARBA00023187"/>
    </source>
</evidence>
<sequence length="1488" mass="168857">MSSTGSKKRFNPIHLEEAAVDLLDHVVKVKEKTGWVSLLLPLIFIAWAIHRWLFSFSNWFSLALALWASMQYGKYQRKLLEEDLNKKWNRILLKTSPVTPLEHCDWLNLLLTQVWSNYFNPKFSRRLSAIVEKRLKLRKPRFIEKVEVQEFSLGSCPPSLGLQGMRWSTSGDQRVLKLSFDWDTSEMSILMLAKLSVGTARIVINNLHIKGELLVTPILDGKALLYSFSSTPEVRIGIAFGSGASQSATELPGVSPWLDKLFTDTLVKTMVEPRRRCFSLPAVNLGKTAVGGVIYVSVISADKLSWSCFKSSPSLRQQNSTVNGCSESNLDDKDLQTFVEVEVEELTRRTGLSHGSNPTWDTTFNMVLHDNTGIVRFNLYERPSSGVKCDHLASCEIKMRHVEDDSTIMWAIGPDSSAIAKHAKFCGDEVEMVVPFEGTNSAELKVKIVVKEWQFSDGSHSLNNLRTNSQRSLIGSSTLLSKTGRKLKITIVEAKDLVTKDRSGKVSPYVKLQYGKVGKRTKVAPTTTTNPSWNESFDFDENDGDEYLNVKCFSEEIFGDENIGTANVNLEGLGDGSIKDEWIPLEGVSSGELRLKIEVVRVEDQEGSRGSTNGWIELVVIEARDLIAADLRGTSDPYVRVNYGNLKRRTKVIHKTLNPRWNQTLEFLDDGSPLTLHVRDHNALLPTSSIGECVVEYQRLPPNQMSDKWIPLQGVKSGEIHIQITRKVPEMQTRSSLDSQPSSLSKSHQIPIQMREMLKKFRSLIEDGNLEGLTTTLSELESLEDTMEGYVAQLETEQMLLLSKINELVCIRVRALNTLSSLPTTRHDDYDDLFAPIPPLRPADKATNAIERIALRLRNLGLTSADHADDDDFLRREWLRPDEALLPWDKREGEEYEEHAEHEEHQKEKLKKRSVNAATLAEKTLEEEELRRLRTLGMSLKEKVTIPKAGLTRAVLDKIHRQWSNCELVRLKFHELLAQNMKLAHQIVECRTRGLVIWRSGSYMWVYRGRNYQGLMQPIEKEGDDRIPVPADGDAALLLAKSEAVFWKEENMTPEEVEFNRMLDGFGPRFVEWWGTGILPIDADLLPPTVPGYKTPLRLLPAGMHPRLTNDELTNMRKLAKSLPCHFALGRNRNLQGLASAILRLWEKSLVAKIGVKRGIVNTNNELMAQELKKLTGGTLLLRNKYYIVIYRGKDFVPTSVATVIAQRQEMTKHVQDVEEKVRCKVHDIAPSREDESKSQAGSLAEFYEAQACWGRDISTEERERMRQEVAKAKNAKLAKKIECKLALAQAKRLRAENLLAKIEASLVPVGPDYDKETITDEERVMFRSVGLRMKAYLPLGIRGVFDGVIENMHLHWRHRELVKLITKQKTLAFVEDTARLLEYESGGILVAIDKVPKGFSLIYYRGKNYRRPVTLRPRNLLTKAKALQRSIAMQRHEALSQHVTELGEKIEKMKKELGEDEFSDGDDNYGDFNGEEYSDYNDKNSEF</sequence>
<feature type="domain" description="C2" evidence="19">
    <location>
        <begin position="589"/>
        <end position="710"/>
    </location>
</feature>
<dbReference type="PROSITE" id="PS51847">
    <property type="entry name" value="SMP"/>
    <property type="match status" value="1"/>
</dbReference>
<keyword evidence="18" id="KW-1133">Transmembrane helix</keyword>
<dbReference type="GO" id="GO:0008289">
    <property type="term" value="F:lipid binding"/>
    <property type="evidence" value="ECO:0007669"/>
    <property type="project" value="UniProtKB-KW"/>
</dbReference>
<dbReference type="GO" id="GO:0006869">
    <property type="term" value="P:lipid transport"/>
    <property type="evidence" value="ECO:0007669"/>
    <property type="project" value="UniProtKB-KW"/>
</dbReference>
<keyword evidence="8 15" id="KW-0694">RNA-binding</keyword>
<dbReference type="Pfam" id="PF01985">
    <property type="entry name" value="CRS1_YhbY"/>
    <property type="match status" value="3"/>
</dbReference>
<evidence type="ECO:0000259" key="19">
    <source>
        <dbReference type="PROSITE" id="PS50004"/>
    </source>
</evidence>
<evidence type="ECO:0000259" key="20">
    <source>
        <dbReference type="PROSITE" id="PS51295"/>
    </source>
</evidence>
<evidence type="ECO:0000256" key="2">
    <source>
        <dbReference type="ARBA" id="ARBA00004370"/>
    </source>
</evidence>
<dbReference type="GO" id="GO:0016020">
    <property type="term" value="C:membrane"/>
    <property type="evidence" value="ECO:0007669"/>
    <property type="project" value="UniProtKB-SubCell"/>
</dbReference>
<dbReference type="PANTHER" id="PTHR47264:SF2">
    <property type="entry name" value="PLANT SYNAPTOTAGMIN"/>
    <property type="match status" value="1"/>
</dbReference>
<dbReference type="Proteomes" id="UP000501690">
    <property type="component" value="Linkage Group LG2"/>
</dbReference>
<dbReference type="GO" id="GO:1990904">
    <property type="term" value="C:ribonucleoprotein complex"/>
    <property type="evidence" value="ECO:0007669"/>
    <property type="project" value="UniProtKB-KW"/>
</dbReference>
<proteinExistence type="predicted"/>
<dbReference type="GO" id="GO:0003723">
    <property type="term" value="F:RNA binding"/>
    <property type="evidence" value="ECO:0007669"/>
    <property type="project" value="UniProtKB-UniRule"/>
</dbReference>
<feature type="region of interest" description="Disordered" evidence="17">
    <location>
        <begin position="1458"/>
        <end position="1488"/>
    </location>
</feature>
<dbReference type="PROSITE" id="PS51295">
    <property type="entry name" value="CRM"/>
    <property type="match status" value="3"/>
</dbReference>
<dbReference type="FunFam" id="3.30.110.60:FF:000003">
    <property type="entry name" value="CRM-domain containing factor CFM3B, chloroplastic"/>
    <property type="match status" value="1"/>
</dbReference>
<evidence type="ECO:0000256" key="8">
    <source>
        <dbReference type="ARBA" id="ARBA00022884"/>
    </source>
</evidence>
<dbReference type="InterPro" id="IPR001890">
    <property type="entry name" value="RNA-binding_CRM"/>
</dbReference>
<evidence type="ECO:0000259" key="21">
    <source>
        <dbReference type="PROSITE" id="PS51847"/>
    </source>
</evidence>
<accession>A0A4D6L9T1</accession>
<feature type="domain" description="C2" evidence="19">
    <location>
        <begin position="468"/>
        <end position="583"/>
    </location>
</feature>
<dbReference type="InterPro" id="IPR031468">
    <property type="entry name" value="SMP_LBD"/>
</dbReference>
<keyword evidence="5" id="KW-0934">Plastid</keyword>
<dbReference type="PANTHER" id="PTHR47264">
    <property type="entry name" value="OS01G0128800 PROTEIN"/>
    <property type="match status" value="1"/>
</dbReference>
<evidence type="ECO:0000256" key="5">
    <source>
        <dbReference type="ARBA" id="ARBA00022640"/>
    </source>
</evidence>
<evidence type="ECO:0000256" key="1">
    <source>
        <dbReference type="ARBA" id="ARBA00004229"/>
    </source>
</evidence>
<keyword evidence="6" id="KW-0507">mRNA processing</keyword>
<dbReference type="SUPFAM" id="SSF49562">
    <property type="entry name" value="C2 domain (Calcium/lipid-binding domain, CaLB)"/>
    <property type="match status" value="3"/>
</dbReference>
<keyword evidence="9" id="KW-0809">Transit peptide</keyword>
<feature type="compositionally biased region" description="Acidic residues" evidence="17">
    <location>
        <begin position="1459"/>
        <end position="1480"/>
    </location>
</feature>
<dbReference type="GO" id="GO:0006397">
    <property type="term" value="P:mRNA processing"/>
    <property type="evidence" value="ECO:0007669"/>
    <property type="project" value="UniProtKB-KW"/>
</dbReference>
<evidence type="ECO:0000256" key="11">
    <source>
        <dbReference type="ARBA" id="ARBA00023121"/>
    </source>
</evidence>
<keyword evidence="22" id="KW-0240">DNA-directed RNA polymerase</keyword>
<keyword evidence="3" id="KW-0813">Transport</keyword>
<keyword evidence="11" id="KW-0446">Lipid-binding</keyword>
<dbReference type="InterPro" id="IPR035892">
    <property type="entry name" value="C2_domain_sf"/>
</dbReference>
<comment type="subcellular location">
    <subcellularLocation>
        <location evidence="2">Membrane</location>
    </subcellularLocation>
    <subcellularLocation>
        <location evidence="1">Plastid</location>
        <location evidence="1">Chloroplast</location>
    </subcellularLocation>
</comment>
<name>A0A4D6L9T1_VIGUN</name>
<dbReference type="GO" id="GO:0009507">
    <property type="term" value="C:chloroplast"/>
    <property type="evidence" value="ECO:0007669"/>
    <property type="project" value="UniProtKB-SubCell"/>
</dbReference>
<dbReference type="SMART" id="SM01103">
    <property type="entry name" value="CRS1_YhbY"/>
    <property type="match status" value="3"/>
</dbReference>
<dbReference type="Gene3D" id="2.60.40.150">
    <property type="entry name" value="C2 domain"/>
    <property type="match status" value="2"/>
</dbReference>
<dbReference type="CDD" id="cd00030">
    <property type="entry name" value="C2"/>
    <property type="match status" value="2"/>
</dbReference>
<evidence type="ECO:0000256" key="17">
    <source>
        <dbReference type="SAM" id="MobiDB-lite"/>
    </source>
</evidence>
<evidence type="ECO:0000256" key="16">
    <source>
        <dbReference type="SAM" id="Coils"/>
    </source>
</evidence>
<evidence type="ECO:0000256" key="4">
    <source>
        <dbReference type="ARBA" id="ARBA00022528"/>
    </source>
</evidence>
<keyword evidence="12 18" id="KW-0472">Membrane</keyword>
<evidence type="ECO:0000313" key="23">
    <source>
        <dbReference type="Proteomes" id="UP000501690"/>
    </source>
</evidence>
<dbReference type="CDD" id="cd21669">
    <property type="entry name" value="SMP_SF"/>
    <property type="match status" value="1"/>
</dbReference>
<feature type="transmembrane region" description="Helical" evidence="18">
    <location>
        <begin position="35"/>
        <end position="54"/>
    </location>
</feature>
<keyword evidence="22" id="KW-0804">Transcription</keyword>
<dbReference type="Gene3D" id="3.30.110.60">
    <property type="entry name" value="YhbY-like"/>
    <property type="match status" value="3"/>
</dbReference>
<evidence type="ECO:0000313" key="22">
    <source>
        <dbReference type="EMBL" id="QCD85318.1"/>
    </source>
</evidence>
<dbReference type="InterPro" id="IPR000008">
    <property type="entry name" value="C2_dom"/>
</dbReference>
<evidence type="ECO:0000256" key="10">
    <source>
        <dbReference type="ARBA" id="ARBA00023055"/>
    </source>
</evidence>
<keyword evidence="4" id="KW-0150">Chloroplast</keyword>
<evidence type="ECO:0000256" key="7">
    <source>
        <dbReference type="ARBA" id="ARBA00022737"/>
    </source>
</evidence>
<evidence type="ECO:0000256" key="14">
    <source>
        <dbReference type="ARBA" id="ARBA00023274"/>
    </source>
</evidence>
<evidence type="ECO:0000256" key="9">
    <source>
        <dbReference type="ARBA" id="ARBA00022946"/>
    </source>
</evidence>
<keyword evidence="18" id="KW-0812">Transmembrane</keyword>
<dbReference type="GO" id="GO:0000428">
    <property type="term" value="C:DNA-directed RNA polymerase complex"/>
    <property type="evidence" value="ECO:0007669"/>
    <property type="project" value="UniProtKB-KW"/>
</dbReference>
<evidence type="ECO:0000256" key="15">
    <source>
        <dbReference type="PROSITE-ProRule" id="PRU00626"/>
    </source>
</evidence>
<evidence type="ECO:0000256" key="12">
    <source>
        <dbReference type="ARBA" id="ARBA00023136"/>
    </source>
</evidence>
<evidence type="ECO:0000256" key="18">
    <source>
        <dbReference type="SAM" id="Phobius"/>
    </source>
</evidence>
<keyword evidence="23" id="KW-1185">Reference proteome</keyword>
<feature type="coiled-coil region" evidence="16">
    <location>
        <begin position="1256"/>
        <end position="1306"/>
    </location>
</feature>
<feature type="domain" description="SMP-LTD" evidence="21">
    <location>
        <begin position="100"/>
        <end position="281"/>
    </location>
</feature>
<keyword evidence="10" id="KW-0445">Lipid transport</keyword>
<dbReference type="SUPFAM" id="SSF75471">
    <property type="entry name" value="YhbY-like"/>
    <property type="match status" value="3"/>
</dbReference>
<gene>
    <name evidence="22" type="ORF">DEO72_LG2g5678</name>
</gene>
<keyword evidence="13" id="KW-0508">mRNA splicing</keyword>
<keyword evidence="16" id="KW-0175">Coiled coil</keyword>
<dbReference type="InterPro" id="IPR035920">
    <property type="entry name" value="YhbY-like_sf"/>
</dbReference>
<protein>
    <submittedName>
        <fullName evidence="22">DNA-directed RNA polymerase II subunit RPB11</fullName>
    </submittedName>
</protein>
<evidence type="ECO:0000256" key="6">
    <source>
        <dbReference type="ARBA" id="ARBA00022664"/>
    </source>
</evidence>
<keyword evidence="14" id="KW-0687">Ribonucleoprotein</keyword>
<feature type="domain" description="CRM" evidence="20">
    <location>
        <begin position="923"/>
        <end position="1019"/>
    </location>
</feature>
<reference evidence="22 23" key="1">
    <citation type="submission" date="2019-04" db="EMBL/GenBank/DDBJ databases">
        <title>An improved genome assembly and genetic linkage map for asparagus bean, Vigna unguiculata ssp. sesquipedialis.</title>
        <authorList>
            <person name="Xia Q."/>
            <person name="Zhang R."/>
            <person name="Dong Y."/>
        </authorList>
    </citation>
    <scope>NUCLEOTIDE SEQUENCE [LARGE SCALE GENOMIC DNA]</scope>
    <source>
        <tissue evidence="22">Leaf</tissue>
    </source>
</reference>
<keyword evidence="7" id="KW-0677">Repeat</keyword>
<feature type="domain" description="CRM" evidence="20">
    <location>
        <begin position="1106"/>
        <end position="1203"/>
    </location>
</feature>